<keyword evidence="1" id="KW-0472">Membrane</keyword>
<sequence>MRNAVFDTKYTIQSALKTREPTSLFWIFGLGNGVNWRDAKRHHASMVPMILCTVATTALAAWFTARTCYLAPDIILNKINLIEDLDPEKYCYRFYSPTIDWAVRTFDTPMPEVEKYSGFEQYKGWFEE</sequence>
<dbReference type="InParanoid" id="A0A1S3HCK1"/>
<keyword evidence="1" id="KW-1133">Transmembrane helix</keyword>
<evidence type="ECO:0000313" key="2">
    <source>
        <dbReference type="Proteomes" id="UP000085678"/>
    </source>
</evidence>
<keyword evidence="1" id="KW-0812">Transmembrane</keyword>
<dbReference type="AlphaFoldDB" id="A0A1S3HCK1"/>
<gene>
    <name evidence="3" type="primary">LOC106153480</name>
</gene>
<evidence type="ECO:0000256" key="1">
    <source>
        <dbReference type="SAM" id="Phobius"/>
    </source>
</evidence>
<accession>A0A1S3HCK1</accession>
<name>A0A1S3HCK1_LINAN</name>
<dbReference type="KEGG" id="lak:106153480"/>
<dbReference type="InterPro" id="IPR010530">
    <property type="entry name" value="B12D"/>
</dbReference>
<dbReference type="RefSeq" id="XP_013382874.1">
    <property type="nucleotide sequence ID" value="XM_013527420.1"/>
</dbReference>
<dbReference type="GeneID" id="106153480"/>
<organism evidence="2 3">
    <name type="scientific">Lingula anatina</name>
    <name type="common">Brachiopod</name>
    <name type="synonym">Lingula unguis</name>
    <dbReference type="NCBI Taxonomy" id="7574"/>
    <lineage>
        <taxon>Eukaryota</taxon>
        <taxon>Metazoa</taxon>
        <taxon>Spiralia</taxon>
        <taxon>Lophotrochozoa</taxon>
        <taxon>Brachiopoda</taxon>
        <taxon>Linguliformea</taxon>
        <taxon>Lingulata</taxon>
        <taxon>Lingulida</taxon>
        <taxon>Linguloidea</taxon>
        <taxon>Lingulidae</taxon>
        <taxon>Lingula</taxon>
    </lineage>
</organism>
<reference evidence="3" key="1">
    <citation type="submission" date="2025-08" db="UniProtKB">
        <authorList>
            <consortium name="RefSeq"/>
        </authorList>
    </citation>
    <scope>IDENTIFICATION</scope>
    <source>
        <tissue evidence="3">Gonads</tissue>
    </source>
</reference>
<protein>
    <submittedName>
        <fullName evidence="3">Uncharacterized protein LOC106153480</fullName>
    </submittedName>
</protein>
<dbReference type="Proteomes" id="UP000085678">
    <property type="component" value="Unplaced"/>
</dbReference>
<keyword evidence="2" id="KW-1185">Reference proteome</keyword>
<dbReference type="Pfam" id="PF06522">
    <property type="entry name" value="B12D"/>
    <property type="match status" value="1"/>
</dbReference>
<evidence type="ECO:0000313" key="3">
    <source>
        <dbReference type="RefSeq" id="XP_013382874.1"/>
    </source>
</evidence>
<proteinExistence type="predicted"/>
<feature type="transmembrane region" description="Helical" evidence="1">
    <location>
        <begin position="46"/>
        <end position="65"/>
    </location>
</feature>